<dbReference type="EC" id="2.7.13.3" evidence="2"/>
<dbReference type="InterPro" id="IPR005467">
    <property type="entry name" value="His_kinase_dom"/>
</dbReference>
<evidence type="ECO:0000313" key="12">
    <source>
        <dbReference type="Proteomes" id="UP000294614"/>
    </source>
</evidence>
<dbReference type="AlphaFoldDB" id="A0A4R1K900"/>
<protein>
    <recommendedName>
        <fullName evidence="2">histidine kinase</fullName>
        <ecNumber evidence="2">2.7.13.3</ecNumber>
    </recommendedName>
</protein>
<dbReference type="InterPro" id="IPR003661">
    <property type="entry name" value="HisK_dim/P_dom"/>
</dbReference>
<evidence type="ECO:0000256" key="7">
    <source>
        <dbReference type="ARBA" id="ARBA00022840"/>
    </source>
</evidence>
<sequence length="458" mass="51317">MKKLIFKLIPNSLSRRTALLISSLAFATVIINMVIIFYFEYSSSFSTAEKYIDSQYKIMSSDLAESIITDDIYSLFTMIETVSQAIPHIDNIAVFGNEGEYVTDAKVRPESLTATISPILLTKEISAGNNRLGTITFYINRESIIRQITRKVIGLFFINIAVVIMGALVGVAIAARMTKPINDLSRQIANLDVLELPYKFNISEYASGETRNLQNVIEKLSFRLKDSIDRISEQQKELHRSERLAYLGTMSAGLAHELKNPIMAISLIIDNVASEIGDNSQWQEDFTVIRREADRLVFRLNEFLDYSKPVNLRYDEISLSALIEFIKGQTYRKVFSCMEIVFTAESDPLLVTDKDKVSQIFTILLNNSAEAGASKILCSFDESEETIKIEYEDDGCGFKEEDKAKVMLPFYTTKPTGSGLGLAICATIADAMGASVNIAEKQSRGARFVIRLPKRPQV</sequence>
<evidence type="ECO:0000256" key="3">
    <source>
        <dbReference type="ARBA" id="ARBA00022553"/>
    </source>
</evidence>
<dbReference type="GO" id="GO:0005524">
    <property type="term" value="F:ATP binding"/>
    <property type="evidence" value="ECO:0007669"/>
    <property type="project" value="UniProtKB-KW"/>
</dbReference>
<dbReference type="CDD" id="cd00075">
    <property type="entry name" value="HATPase"/>
    <property type="match status" value="1"/>
</dbReference>
<dbReference type="InterPro" id="IPR036890">
    <property type="entry name" value="HATPase_C_sf"/>
</dbReference>
<dbReference type="SUPFAM" id="SSF47384">
    <property type="entry name" value="Homodimeric domain of signal transducing histidine kinase"/>
    <property type="match status" value="1"/>
</dbReference>
<dbReference type="GO" id="GO:0000155">
    <property type="term" value="F:phosphorelay sensor kinase activity"/>
    <property type="evidence" value="ECO:0007669"/>
    <property type="project" value="InterPro"/>
</dbReference>
<feature type="domain" description="Histidine kinase" evidence="10">
    <location>
        <begin position="253"/>
        <end position="456"/>
    </location>
</feature>
<dbReference type="InterPro" id="IPR004358">
    <property type="entry name" value="Sig_transdc_His_kin-like_C"/>
</dbReference>
<dbReference type="SUPFAM" id="SSF55874">
    <property type="entry name" value="ATPase domain of HSP90 chaperone/DNA topoisomerase II/histidine kinase"/>
    <property type="match status" value="1"/>
</dbReference>
<dbReference type="PANTHER" id="PTHR43065:SF10">
    <property type="entry name" value="PEROXIDE STRESS-ACTIVATED HISTIDINE KINASE MAK3"/>
    <property type="match status" value="1"/>
</dbReference>
<dbReference type="PANTHER" id="PTHR43065">
    <property type="entry name" value="SENSOR HISTIDINE KINASE"/>
    <property type="match status" value="1"/>
</dbReference>
<comment type="caution">
    <text evidence="11">The sequence shown here is derived from an EMBL/GenBank/DDBJ whole genome shotgun (WGS) entry which is preliminary data.</text>
</comment>
<evidence type="ECO:0000313" key="11">
    <source>
        <dbReference type="EMBL" id="TCK60490.1"/>
    </source>
</evidence>
<keyword evidence="4" id="KW-0808">Transferase</keyword>
<keyword evidence="9" id="KW-0812">Transmembrane</keyword>
<dbReference type="SMART" id="SM00387">
    <property type="entry name" value="HATPase_c"/>
    <property type="match status" value="1"/>
</dbReference>
<evidence type="ECO:0000259" key="10">
    <source>
        <dbReference type="PROSITE" id="PS50109"/>
    </source>
</evidence>
<dbReference type="InterPro" id="IPR036097">
    <property type="entry name" value="HisK_dim/P_sf"/>
</dbReference>
<dbReference type="PRINTS" id="PR00344">
    <property type="entry name" value="BCTRLSENSOR"/>
</dbReference>
<dbReference type="Proteomes" id="UP000294614">
    <property type="component" value="Unassembled WGS sequence"/>
</dbReference>
<proteinExistence type="predicted"/>
<dbReference type="Pfam" id="PF00512">
    <property type="entry name" value="HisKA"/>
    <property type="match status" value="1"/>
</dbReference>
<keyword evidence="9" id="KW-0472">Membrane</keyword>
<dbReference type="Gene3D" id="1.10.287.130">
    <property type="match status" value="1"/>
</dbReference>
<keyword evidence="5" id="KW-0547">Nucleotide-binding</keyword>
<keyword evidence="8" id="KW-0902">Two-component regulatory system</keyword>
<dbReference type="CDD" id="cd00082">
    <property type="entry name" value="HisKA"/>
    <property type="match status" value="1"/>
</dbReference>
<evidence type="ECO:0000256" key="8">
    <source>
        <dbReference type="ARBA" id="ARBA00023012"/>
    </source>
</evidence>
<evidence type="ECO:0000256" key="9">
    <source>
        <dbReference type="SAM" id="Phobius"/>
    </source>
</evidence>
<dbReference type="OrthoDB" id="9781147at2"/>
<keyword evidence="9" id="KW-1133">Transmembrane helix</keyword>
<comment type="catalytic activity">
    <reaction evidence="1">
        <text>ATP + protein L-histidine = ADP + protein N-phospho-L-histidine.</text>
        <dbReference type="EC" id="2.7.13.3"/>
    </reaction>
</comment>
<evidence type="ECO:0000256" key="1">
    <source>
        <dbReference type="ARBA" id="ARBA00000085"/>
    </source>
</evidence>
<dbReference type="PROSITE" id="PS50109">
    <property type="entry name" value="HIS_KIN"/>
    <property type="match status" value="1"/>
</dbReference>
<reference evidence="11 12" key="1">
    <citation type="submission" date="2019-03" db="EMBL/GenBank/DDBJ databases">
        <title>Genomic Encyclopedia of Type Strains, Phase IV (KMG-IV): sequencing the most valuable type-strain genomes for metagenomic binning, comparative biology and taxonomic classification.</title>
        <authorList>
            <person name="Goeker M."/>
        </authorList>
    </citation>
    <scope>NUCLEOTIDE SEQUENCE [LARGE SCALE GENOMIC DNA]</scope>
    <source>
        <strain evidence="11 12">DSM 24984</strain>
    </source>
</reference>
<keyword evidence="12" id="KW-1185">Reference proteome</keyword>
<feature type="transmembrane region" description="Helical" evidence="9">
    <location>
        <begin position="152"/>
        <end position="175"/>
    </location>
</feature>
<organism evidence="11 12">
    <name type="scientific">Seleniivibrio woodruffii</name>
    <dbReference type="NCBI Taxonomy" id="1078050"/>
    <lineage>
        <taxon>Bacteria</taxon>
        <taxon>Pseudomonadati</taxon>
        <taxon>Deferribacterota</taxon>
        <taxon>Deferribacteres</taxon>
        <taxon>Deferribacterales</taxon>
        <taxon>Geovibrionaceae</taxon>
        <taxon>Seleniivibrio</taxon>
    </lineage>
</organism>
<keyword evidence="3" id="KW-0597">Phosphoprotein</keyword>
<accession>A0A4R1K900</accession>
<dbReference type="EMBL" id="SMGG01000004">
    <property type="protein sequence ID" value="TCK60490.1"/>
    <property type="molecule type" value="Genomic_DNA"/>
</dbReference>
<evidence type="ECO:0000256" key="2">
    <source>
        <dbReference type="ARBA" id="ARBA00012438"/>
    </source>
</evidence>
<name>A0A4R1K900_9BACT</name>
<dbReference type="Gene3D" id="3.30.565.10">
    <property type="entry name" value="Histidine kinase-like ATPase, C-terminal domain"/>
    <property type="match status" value="1"/>
</dbReference>
<gene>
    <name evidence="11" type="ORF">C8D98_1364</name>
</gene>
<keyword evidence="7" id="KW-0067">ATP-binding</keyword>
<dbReference type="RefSeq" id="WP_132873233.1">
    <property type="nucleotide sequence ID" value="NZ_SMGG01000004.1"/>
</dbReference>
<evidence type="ECO:0000256" key="4">
    <source>
        <dbReference type="ARBA" id="ARBA00022679"/>
    </source>
</evidence>
<dbReference type="SMART" id="SM00388">
    <property type="entry name" value="HisKA"/>
    <property type="match status" value="1"/>
</dbReference>
<dbReference type="Pfam" id="PF02518">
    <property type="entry name" value="HATPase_c"/>
    <property type="match status" value="1"/>
</dbReference>
<evidence type="ECO:0000256" key="5">
    <source>
        <dbReference type="ARBA" id="ARBA00022741"/>
    </source>
</evidence>
<keyword evidence="6 11" id="KW-0418">Kinase</keyword>
<evidence type="ECO:0000256" key="6">
    <source>
        <dbReference type="ARBA" id="ARBA00022777"/>
    </source>
</evidence>
<feature type="transmembrane region" description="Helical" evidence="9">
    <location>
        <begin position="20"/>
        <end position="41"/>
    </location>
</feature>
<dbReference type="InterPro" id="IPR003594">
    <property type="entry name" value="HATPase_dom"/>
</dbReference>